<evidence type="ECO:0000259" key="2">
    <source>
        <dbReference type="PROSITE" id="PS51664"/>
    </source>
</evidence>
<dbReference type="Pfam" id="PF02624">
    <property type="entry name" value="YcaO"/>
    <property type="match status" value="1"/>
</dbReference>
<accession>A0ABV8TJE2</accession>
<dbReference type="PROSITE" id="PS51664">
    <property type="entry name" value="YCAO"/>
    <property type="match status" value="1"/>
</dbReference>
<protein>
    <submittedName>
        <fullName evidence="3">YcaO-like family protein</fullName>
    </submittedName>
</protein>
<proteinExistence type="predicted"/>
<keyword evidence="4" id="KW-1185">Reference proteome</keyword>
<evidence type="ECO:0000313" key="3">
    <source>
        <dbReference type="EMBL" id="MFC4330695.1"/>
    </source>
</evidence>
<feature type="domain" description="YcaO" evidence="2">
    <location>
        <begin position="1"/>
        <end position="246"/>
    </location>
</feature>
<gene>
    <name evidence="3" type="ORF">ACFPC0_23505</name>
</gene>
<reference evidence="4" key="1">
    <citation type="journal article" date="2019" name="Int. J. Syst. Evol. Microbiol.">
        <title>The Global Catalogue of Microorganisms (GCM) 10K type strain sequencing project: providing services to taxonomists for standard genome sequencing and annotation.</title>
        <authorList>
            <consortium name="The Broad Institute Genomics Platform"/>
            <consortium name="The Broad Institute Genome Sequencing Center for Infectious Disease"/>
            <person name="Wu L."/>
            <person name="Ma J."/>
        </authorList>
    </citation>
    <scope>NUCLEOTIDE SEQUENCE [LARGE SCALE GENOMIC DNA]</scope>
    <source>
        <strain evidence="4">PCU 347</strain>
    </source>
</reference>
<dbReference type="InterPro" id="IPR003776">
    <property type="entry name" value="YcaO-like_dom"/>
</dbReference>
<dbReference type="NCBIfam" id="TIGR00702">
    <property type="entry name" value="YcaO-type kinase domain"/>
    <property type="match status" value="1"/>
</dbReference>
<dbReference type="Proteomes" id="UP001595824">
    <property type="component" value="Unassembled WGS sequence"/>
</dbReference>
<dbReference type="RefSeq" id="WP_381741696.1">
    <property type="nucleotide sequence ID" value="NZ_JBHSDP010000024.1"/>
</dbReference>
<sequence length="246" mass="26125">MARRAAADPGRPQPAPPSGRSVSAVTSNGLACGNTPAEAELHALLETVERHALHEDYADGGRDRTLVDPATVADPYCRNLIDTFLGAGMWLEIAWVGNVFGLPVCAAYIWSEDYPIVFAGSGCHFRPGIALSRALTEAAQSRLTCIAGTRDDLNSHENAFAASPERPALAELPVRAWPVAHPFEPEDKDLAGHLGSIAFTVGAFTGYEPVTFTLHDSPAYAAVKVVAPGLEMRITCSIPRPGGRRG</sequence>
<feature type="region of interest" description="Disordered" evidence="1">
    <location>
        <begin position="1"/>
        <end position="27"/>
    </location>
</feature>
<evidence type="ECO:0000256" key="1">
    <source>
        <dbReference type="SAM" id="MobiDB-lite"/>
    </source>
</evidence>
<dbReference type="Gene3D" id="3.30.160.660">
    <property type="match status" value="1"/>
</dbReference>
<dbReference type="EMBL" id="JBHSDP010000024">
    <property type="protein sequence ID" value="MFC4330695.1"/>
    <property type="molecule type" value="Genomic_DNA"/>
</dbReference>
<name>A0ABV8TJE2_9ACTN</name>
<dbReference type="PANTHER" id="PTHR37809:SF1">
    <property type="entry name" value="RIBOSOMAL PROTEIN S12 METHYLTHIOTRANSFERASE ACCESSORY FACTOR YCAO"/>
    <property type="match status" value="1"/>
</dbReference>
<dbReference type="PANTHER" id="PTHR37809">
    <property type="entry name" value="RIBOSOMAL PROTEIN S12 METHYLTHIOTRANSFERASE ACCESSORY FACTOR YCAO"/>
    <property type="match status" value="1"/>
</dbReference>
<comment type="caution">
    <text evidence="3">The sequence shown here is derived from an EMBL/GenBank/DDBJ whole genome shotgun (WGS) entry which is preliminary data.</text>
</comment>
<organism evidence="3 4">
    <name type="scientific">Streptomyces andamanensis</name>
    <dbReference type="NCBI Taxonomy" id="1565035"/>
    <lineage>
        <taxon>Bacteria</taxon>
        <taxon>Bacillati</taxon>
        <taxon>Actinomycetota</taxon>
        <taxon>Actinomycetes</taxon>
        <taxon>Kitasatosporales</taxon>
        <taxon>Streptomycetaceae</taxon>
        <taxon>Streptomyces</taxon>
    </lineage>
</organism>
<evidence type="ECO:0000313" key="4">
    <source>
        <dbReference type="Proteomes" id="UP001595824"/>
    </source>
</evidence>